<comment type="caution">
    <text evidence="3">The sequence shown here is derived from an EMBL/GenBank/DDBJ whole genome shotgun (WGS) entry which is preliminary data.</text>
</comment>
<feature type="chain" id="PRO_5045482241" evidence="1">
    <location>
        <begin position="25"/>
        <end position="902"/>
    </location>
</feature>
<sequence>MNKKILSLVLALVMVLGTFTSVFAEAKTTEAKKDEAKVEKIEKVVGKDNKIQYVKDLKIVEGDEKGNLNLESNVKRSEITKVLVIANGEEEAAKNLQGVGGVYKDLKADHWANGYIVAGTTRSSKVNDVKMLNGYPDDTFKAENDVTYAELAKMLVVLAKKDLTVEQANNAVWYRDWINWANELGIFADVTVTDYNKAANRADTFTMLYNALYTMKEFKRVPSNETRGILSNLTKDVIQLNQDSKAEYKVTNDTVFVTGENGSRTQIRQLRGIDKEVRDYYLGSLVRVLVNDKNEVTHIIELGNPAELARGNNPATAKADNTIWRGVSDNTVETTNYAVANSKIKSNDDVTKEKLVKNGHAFVTVQFKSNNTKVDTITFNNVKDVKNDRHDLALKVTDKTEIYVANPANNIMKKVANINEALSLVGFQNYRAGYPIFDVYAGFDSTNINKNYGAIDFDTSARHTANVVVFNLVNKTFKGELFRVVNSSSSNFRTTLERTDGTLVDRNNVYDTSRFPLEYGDLLDVIELDDVRTGSIYTTVIDHSDTDKYPIVKITEVKDKLVYIEDKNGERSVLDARDADIFSEKQYGKLEAGTSIQFSVNKDHKNQAEVISLLGNQDLKGSIYGIIPSVDKAQRVGKIISVQGIDTANPTVTIRVDYNVFNSKDASRIETYSVSNEDAKALKAFSVAYPERKVDFKVSDRVFRDNQYATNFKDNTTGTNIVYTKAKTNVELLVEKAIKADKDFRIINDNNIREAKDLLLEIKGLKAAFGVIEETEWGQIEYTKYEDAINAFEQRIQLAEKNTPQKQTLAELNKVTDTLTVTIANQETLDHPEKINKAINDAVKALVDTTKFEVYTTEVQPEQKIVFNGNRKAGIKVTLEHKTAKHTASKNILVTVKIQGEA</sequence>
<dbReference type="EMBL" id="JAHLQO010000005">
    <property type="protein sequence ID" value="MBU5669907.1"/>
    <property type="molecule type" value="Genomic_DNA"/>
</dbReference>
<keyword evidence="4" id="KW-1185">Reference proteome</keyword>
<dbReference type="Proteomes" id="UP000783742">
    <property type="component" value="Unassembled WGS sequence"/>
</dbReference>
<evidence type="ECO:0000313" key="4">
    <source>
        <dbReference type="Proteomes" id="UP000783742"/>
    </source>
</evidence>
<accession>A0ABS6FIA7</accession>
<keyword evidence="1" id="KW-0732">Signal</keyword>
<evidence type="ECO:0000313" key="3">
    <source>
        <dbReference type="EMBL" id="MBU5669907.1"/>
    </source>
</evidence>
<protein>
    <submittedName>
        <fullName evidence="3">S-layer homology domain-containing protein</fullName>
    </submittedName>
</protein>
<feature type="domain" description="SLH" evidence="2">
    <location>
        <begin position="99"/>
        <end position="169"/>
    </location>
</feature>
<name>A0ABS6FIA7_9FIRM</name>
<feature type="signal peptide" evidence="1">
    <location>
        <begin position="1"/>
        <end position="24"/>
    </location>
</feature>
<reference evidence="3 4" key="1">
    <citation type="submission" date="2021-06" db="EMBL/GenBank/DDBJ databases">
        <authorList>
            <person name="Sun Q."/>
            <person name="Li D."/>
        </authorList>
    </citation>
    <scope>NUCLEOTIDE SEQUENCE [LARGE SCALE GENOMIC DNA]</scope>
    <source>
        <strain evidence="3 4">MSJ-1</strain>
    </source>
</reference>
<dbReference type="PROSITE" id="PS51272">
    <property type="entry name" value="SLH"/>
    <property type="match status" value="1"/>
</dbReference>
<evidence type="ECO:0000259" key="2">
    <source>
        <dbReference type="PROSITE" id="PS51272"/>
    </source>
</evidence>
<proteinExistence type="predicted"/>
<dbReference type="RefSeq" id="WP_216549739.1">
    <property type="nucleotide sequence ID" value="NZ_JAHLQO010000005.1"/>
</dbReference>
<evidence type="ECO:0000256" key="1">
    <source>
        <dbReference type="SAM" id="SignalP"/>
    </source>
</evidence>
<dbReference type="InterPro" id="IPR001119">
    <property type="entry name" value="SLH_dom"/>
</dbReference>
<gene>
    <name evidence="3" type="ORF">KQI68_08680</name>
</gene>
<organism evidence="3 4">
    <name type="scientific">Peptoniphilus ovalis</name>
    <dbReference type="NCBI Taxonomy" id="2841503"/>
    <lineage>
        <taxon>Bacteria</taxon>
        <taxon>Bacillati</taxon>
        <taxon>Bacillota</taxon>
        <taxon>Tissierellia</taxon>
        <taxon>Tissierellales</taxon>
        <taxon>Peptoniphilaceae</taxon>
        <taxon>Peptoniphilus</taxon>
    </lineage>
</organism>